<evidence type="ECO:0008006" key="4">
    <source>
        <dbReference type="Google" id="ProtNLM"/>
    </source>
</evidence>
<keyword evidence="3" id="KW-1185">Reference proteome</keyword>
<evidence type="ECO:0000313" key="3">
    <source>
        <dbReference type="Proteomes" id="UP000010433"/>
    </source>
</evidence>
<feature type="transmembrane region" description="Helical" evidence="1">
    <location>
        <begin position="248"/>
        <end position="269"/>
    </location>
</feature>
<reference evidence="2 3" key="1">
    <citation type="submission" date="2012-05" db="EMBL/GenBank/DDBJ databases">
        <authorList>
            <person name="Weinstock G."/>
            <person name="Sodergren E."/>
            <person name="Lobos E.A."/>
            <person name="Fulton L."/>
            <person name="Fulton R."/>
            <person name="Courtney L."/>
            <person name="Fronick C."/>
            <person name="O'Laughlin M."/>
            <person name="Godfrey J."/>
            <person name="Wilson R.M."/>
            <person name="Miner T."/>
            <person name="Farmer C."/>
            <person name="Delehaunty K."/>
            <person name="Cordes M."/>
            <person name="Minx P."/>
            <person name="Tomlinson C."/>
            <person name="Chen J."/>
            <person name="Wollam A."/>
            <person name="Pepin K.H."/>
            <person name="Bhonagiri V."/>
            <person name="Zhang X."/>
            <person name="Suruliraj S."/>
            <person name="Warren W."/>
            <person name="Mitreva M."/>
            <person name="Mardis E.R."/>
            <person name="Wilson R.K."/>
        </authorList>
    </citation>
    <scope>NUCLEOTIDE SEQUENCE [LARGE SCALE GENOMIC DNA]</scope>
    <source>
        <strain evidence="2 3">F0055</strain>
    </source>
</reference>
<dbReference type="Proteomes" id="UP000010433">
    <property type="component" value="Unassembled WGS sequence"/>
</dbReference>
<protein>
    <recommendedName>
        <fullName evidence="4">DUF4271 domain-containing protein</fullName>
    </recommendedName>
</protein>
<dbReference type="Pfam" id="PF14093">
    <property type="entry name" value="DUF4271"/>
    <property type="match status" value="1"/>
</dbReference>
<sequence>MLKVDSFVVEKLNSSSAKEGIAQHHKQPTPQEVLSWLPKDATPEQQDSAIQEHIKPSTITWSNRPDTLHLPGHKPGKDIRDVSLPQYYRESFFSENSLFHPELAGGRSGVAGDPIPYTIARDDLMTSLLLGCLLLGCVAFIQSRDFIIRQIKYIFYVPSYGTSVVGETATEVRFQLFLCLQTCLLFSILFFSYIHARYGDTFIFDQYIIISIGTGVFIAYFLLKGLLYQAVNWPFFDKRNNVIWIKSYLFIVSSEGVLLLPIVMLHAYFKLSTESCITYTVIVIILAKLLSFYKQFILFFRQKAGFLQIFLYFCALEIVPLCALLRTLAIAADYLKINF</sequence>
<feature type="transmembrane region" description="Helical" evidence="1">
    <location>
        <begin position="207"/>
        <end position="228"/>
    </location>
</feature>
<feature type="transmembrane region" description="Helical" evidence="1">
    <location>
        <begin position="124"/>
        <end position="141"/>
    </location>
</feature>
<evidence type="ECO:0000313" key="2">
    <source>
        <dbReference type="EMBL" id="EKY00547.1"/>
    </source>
</evidence>
<dbReference type="InterPro" id="IPR025367">
    <property type="entry name" value="DUF4271"/>
</dbReference>
<evidence type="ECO:0000256" key="1">
    <source>
        <dbReference type="SAM" id="Phobius"/>
    </source>
</evidence>
<organism evidence="2 3">
    <name type="scientific">Hoylesella saccharolytica F0055</name>
    <dbReference type="NCBI Taxonomy" id="1127699"/>
    <lineage>
        <taxon>Bacteria</taxon>
        <taxon>Pseudomonadati</taxon>
        <taxon>Bacteroidota</taxon>
        <taxon>Bacteroidia</taxon>
        <taxon>Bacteroidales</taxon>
        <taxon>Prevotellaceae</taxon>
        <taxon>Hoylesella</taxon>
    </lineage>
</organism>
<dbReference type="EMBL" id="AMEP01000085">
    <property type="protein sequence ID" value="EKY00547.1"/>
    <property type="molecule type" value="Genomic_DNA"/>
</dbReference>
<keyword evidence="1" id="KW-0812">Transmembrane</keyword>
<dbReference type="RefSeq" id="WP_009162442.1">
    <property type="nucleotide sequence ID" value="NZ_KB290995.1"/>
</dbReference>
<feature type="transmembrane region" description="Helical" evidence="1">
    <location>
        <begin position="276"/>
        <end position="297"/>
    </location>
</feature>
<dbReference type="STRING" id="1127699.HMPREF9151_01228"/>
<accession>L1NBG3</accession>
<feature type="transmembrane region" description="Helical" evidence="1">
    <location>
        <begin position="309"/>
        <end position="335"/>
    </location>
</feature>
<feature type="transmembrane region" description="Helical" evidence="1">
    <location>
        <begin position="175"/>
        <end position="195"/>
    </location>
</feature>
<keyword evidence="1" id="KW-0472">Membrane</keyword>
<proteinExistence type="predicted"/>
<dbReference type="PATRIC" id="fig|1127699.3.peg.1137"/>
<name>L1NBG3_9BACT</name>
<keyword evidence="1" id="KW-1133">Transmembrane helix</keyword>
<comment type="caution">
    <text evidence="2">The sequence shown here is derived from an EMBL/GenBank/DDBJ whole genome shotgun (WGS) entry which is preliminary data.</text>
</comment>
<dbReference type="OrthoDB" id="1467217at2"/>
<gene>
    <name evidence="2" type="ORF">HMPREF9151_01228</name>
</gene>
<dbReference type="AlphaFoldDB" id="L1NBG3"/>
<dbReference type="HOGENOM" id="CLU_069603_0_0_10"/>